<dbReference type="AlphaFoldDB" id="A0A0B1TMZ6"/>
<sequence length="99" mass="11375">MKICHFNVFSATGKSPTICQDMLHLYSEKDEKYEKHGKKTSIPYMSRTPLHYGDPRQDTNCHLASNVPCWHPNLQCSLPEFISLKASSSFIPYSPRMLL</sequence>
<reference evidence="1 2" key="1">
    <citation type="submission" date="2014-03" db="EMBL/GenBank/DDBJ databases">
        <title>Draft genome of the hookworm Oesophagostomum dentatum.</title>
        <authorList>
            <person name="Mitreva M."/>
        </authorList>
    </citation>
    <scope>NUCLEOTIDE SEQUENCE [LARGE SCALE GENOMIC DNA]</scope>
    <source>
        <strain evidence="1 2">OD-Hann</strain>
    </source>
</reference>
<keyword evidence="2" id="KW-1185">Reference proteome</keyword>
<evidence type="ECO:0000313" key="2">
    <source>
        <dbReference type="Proteomes" id="UP000053660"/>
    </source>
</evidence>
<gene>
    <name evidence="1" type="ORF">OESDEN_02540</name>
</gene>
<protein>
    <submittedName>
        <fullName evidence="1">Uncharacterized protein</fullName>
    </submittedName>
</protein>
<dbReference type="Proteomes" id="UP000053660">
    <property type="component" value="Unassembled WGS sequence"/>
</dbReference>
<dbReference type="EMBL" id="KN549449">
    <property type="protein sequence ID" value="KHJ97481.1"/>
    <property type="molecule type" value="Genomic_DNA"/>
</dbReference>
<name>A0A0B1TMZ6_OESDE</name>
<evidence type="ECO:0000313" key="1">
    <source>
        <dbReference type="EMBL" id="KHJ97481.1"/>
    </source>
</evidence>
<proteinExistence type="predicted"/>
<accession>A0A0B1TMZ6</accession>
<organism evidence="1 2">
    <name type="scientific">Oesophagostomum dentatum</name>
    <name type="common">Nodular worm</name>
    <dbReference type="NCBI Taxonomy" id="61180"/>
    <lineage>
        <taxon>Eukaryota</taxon>
        <taxon>Metazoa</taxon>
        <taxon>Ecdysozoa</taxon>
        <taxon>Nematoda</taxon>
        <taxon>Chromadorea</taxon>
        <taxon>Rhabditida</taxon>
        <taxon>Rhabditina</taxon>
        <taxon>Rhabditomorpha</taxon>
        <taxon>Strongyloidea</taxon>
        <taxon>Strongylidae</taxon>
        <taxon>Oesophagostomum</taxon>
    </lineage>
</organism>